<dbReference type="PANTHER" id="PTHR33048:SF146">
    <property type="entry name" value="INTEGRAL MEMBRANE PROTEIN"/>
    <property type="match status" value="1"/>
</dbReference>
<evidence type="ECO:0000256" key="2">
    <source>
        <dbReference type="ARBA" id="ARBA00022692"/>
    </source>
</evidence>
<feature type="transmembrane region" description="Helical" evidence="7">
    <location>
        <begin position="229"/>
        <end position="254"/>
    </location>
</feature>
<evidence type="ECO:0000256" key="4">
    <source>
        <dbReference type="ARBA" id="ARBA00023136"/>
    </source>
</evidence>
<dbReference type="EMBL" id="JAKJXO020000016">
    <property type="protein sequence ID" value="KAL1595274.1"/>
    <property type="molecule type" value="Genomic_DNA"/>
</dbReference>
<feature type="transmembrane region" description="Helical" evidence="7">
    <location>
        <begin position="108"/>
        <end position="136"/>
    </location>
</feature>
<evidence type="ECO:0000259" key="8">
    <source>
        <dbReference type="Pfam" id="PF20684"/>
    </source>
</evidence>
<name>A0ABR3QTQ8_9PLEO</name>
<dbReference type="Proteomes" id="UP001521785">
    <property type="component" value="Unassembled WGS sequence"/>
</dbReference>
<feature type="transmembrane region" description="Helical" evidence="7">
    <location>
        <begin position="274"/>
        <end position="295"/>
    </location>
</feature>
<feature type="compositionally biased region" description="Low complexity" evidence="6">
    <location>
        <begin position="327"/>
        <end position="339"/>
    </location>
</feature>
<sequence length="371" mass="40755">MDLPTGMDLSAIPLMPNPSGAPPDFEGGPSLRNAELVTGIALMAVSGTLLVFRIATNLKIARKLGLDDMLCIFAYAGGIAYWALTYSLGQKGAAKHAWDIPLSTITTIFIKLNLAILFVISPTMWAAKAAILSLYIRIFGSITWIRRFSYFWIAFMALFYAIQFVIGGVYCVPRKGEAWDGASFQRCSESAWLQLMVGVFSCLADILILILPFPIILKLQISVTKKVTLSIVFGVGAILVGLSMLALYYRVIIFKGIDTTWNGSALSIVTHAEVFGTVSISCALAISSFWCKILTESTLWTELKSSFLFSSLSSRFSRSSLEQETPSFVISSSRKPSSSQTQLKSSATDDSERIFRETAFENVREKSERSV</sequence>
<dbReference type="InterPro" id="IPR052337">
    <property type="entry name" value="SAT4-like"/>
</dbReference>
<feature type="transmembrane region" description="Helical" evidence="7">
    <location>
        <begin position="36"/>
        <end position="56"/>
    </location>
</feature>
<comment type="subcellular location">
    <subcellularLocation>
        <location evidence="1">Membrane</location>
        <topology evidence="1">Multi-pass membrane protein</topology>
    </subcellularLocation>
</comment>
<evidence type="ECO:0000256" key="6">
    <source>
        <dbReference type="SAM" id="MobiDB-lite"/>
    </source>
</evidence>
<keyword evidence="10" id="KW-1185">Reference proteome</keyword>
<evidence type="ECO:0000256" key="1">
    <source>
        <dbReference type="ARBA" id="ARBA00004141"/>
    </source>
</evidence>
<accession>A0ABR3QTQ8</accession>
<gene>
    <name evidence="9" type="ORF">SLS60_009964</name>
</gene>
<evidence type="ECO:0000313" key="9">
    <source>
        <dbReference type="EMBL" id="KAL1595274.1"/>
    </source>
</evidence>
<evidence type="ECO:0000256" key="7">
    <source>
        <dbReference type="SAM" id="Phobius"/>
    </source>
</evidence>
<feature type="domain" description="Rhodopsin" evidence="8">
    <location>
        <begin position="53"/>
        <end position="283"/>
    </location>
</feature>
<proteinExistence type="inferred from homology"/>
<reference evidence="9 10" key="1">
    <citation type="submission" date="2024-02" db="EMBL/GenBank/DDBJ databases">
        <title>De novo assembly and annotation of 12 fungi associated with fruit tree decline syndrome in Ontario, Canada.</title>
        <authorList>
            <person name="Sulman M."/>
            <person name="Ellouze W."/>
            <person name="Ilyukhin E."/>
        </authorList>
    </citation>
    <scope>NUCLEOTIDE SEQUENCE [LARGE SCALE GENOMIC DNA]</scope>
    <source>
        <strain evidence="9 10">M42-189</strain>
    </source>
</reference>
<dbReference type="InterPro" id="IPR049326">
    <property type="entry name" value="Rhodopsin_dom_fungi"/>
</dbReference>
<evidence type="ECO:0000313" key="10">
    <source>
        <dbReference type="Proteomes" id="UP001521785"/>
    </source>
</evidence>
<dbReference type="Pfam" id="PF20684">
    <property type="entry name" value="Fung_rhodopsin"/>
    <property type="match status" value="1"/>
</dbReference>
<comment type="caution">
    <text evidence="9">The sequence shown here is derived from an EMBL/GenBank/DDBJ whole genome shotgun (WGS) entry which is preliminary data.</text>
</comment>
<keyword evidence="4 7" id="KW-0472">Membrane</keyword>
<evidence type="ECO:0000256" key="3">
    <source>
        <dbReference type="ARBA" id="ARBA00022989"/>
    </source>
</evidence>
<dbReference type="PANTHER" id="PTHR33048">
    <property type="entry name" value="PTH11-LIKE INTEGRAL MEMBRANE PROTEIN (AFU_ORTHOLOGUE AFUA_5G11245)"/>
    <property type="match status" value="1"/>
</dbReference>
<evidence type="ECO:0000256" key="5">
    <source>
        <dbReference type="ARBA" id="ARBA00038359"/>
    </source>
</evidence>
<protein>
    <recommendedName>
        <fullName evidence="8">Rhodopsin domain-containing protein</fullName>
    </recommendedName>
</protein>
<keyword evidence="2 7" id="KW-0812">Transmembrane</keyword>
<comment type="similarity">
    <text evidence="5">Belongs to the SAT4 family.</text>
</comment>
<feature type="transmembrane region" description="Helical" evidence="7">
    <location>
        <begin position="192"/>
        <end position="217"/>
    </location>
</feature>
<feature type="transmembrane region" description="Helical" evidence="7">
    <location>
        <begin position="148"/>
        <end position="172"/>
    </location>
</feature>
<keyword evidence="3 7" id="KW-1133">Transmembrane helix</keyword>
<organism evidence="9 10">
    <name type="scientific">Paraconiothyrium brasiliense</name>
    <dbReference type="NCBI Taxonomy" id="300254"/>
    <lineage>
        <taxon>Eukaryota</taxon>
        <taxon>Fungi</taxon>
        <taxon>Dikarya</taxon>
        <taxon>Ascomycota</taxon>
        <taxon>Pezizomycotina</taxon>
        <taxon>Dothideomycetes</taxon>
        <taxon>Pleosporomycetidae</taxon>
        <taxon>Pleosporales</taxon>
        <taxon>Massarineae</taxon>
        <taxon>Didymosphaeriaceae</taxon>
        <taxon>Paraconiothyrium</taxon>
    </lineage>
</organism>
<feature type="region of interest" description="Disordered" evidence="6">
    <location>
        <begin position="327"/>
        <end position="351"/>
    </location>
</feature>
<feature type="transmembrane region" description="Helical" evidence="7">
    <location>
        <begin position="68"/>
        <end position="88"/>
    </location>
</feature>